<reference evidence="1 2" key="1">
    <citation type="journal article" date="2018" name="Genome Announc.">
        <title>Ignatzschineria cameli sp. nov., isolated from necrotic foot tissue of dromedaries (Camelus dromedarius) and associated maggots (Wohlfahrtia species) in Dubai.</title>
        <authorList>
            <person name="Tsang C.C."/>
            <person name="Tang J.Y."/>
            <person name="Fong J.Y."/>
            <person name="Kinne J."/>
            <person name="Lee H.H."/>
            <person name="Joseph M."/>
            <person name="Jose S."/>
            <person name="Schuster R.K."/>
            <person name="Tang Y."/>
            <person name="Sivakumar S."/>
            <person name="Chen J.H."/>
            <person name="Teng J.L."/>
            <person name="Lau S.K."/>
            <person name="Wernery U."/>
            <person name="Woo P.C."/>
        </authorList>
    </citation>
    <scope>NUCLEOTIDE SEQUENCE [LARGE SCALE GENOMIC DNA]</scope>
    <source>
        <strain evidence="1 2">KCTC 22643</strain>
    </source>
</reference>
<dbReference type="AlphaFoldDB" id="A0A2U2AJ75"/>
<evidence type="ECO:0000313" key="1">
    <source>
        <dbReference type="EMBL" id="PWD82714.1"/>
    </source>
</evidence>
<comment type="caution">
    <text evidence="1">The sequence shown here is derived from an EMBL/GenBank/DDBJ whole genome shotgun (WGS) entry which is preliminary data.</text>
</comment>
<protein>
    <recommendedName>
        <fullName evidence="3">SD-repeat containing protein B domain-containing protein</fullName>
    </recommendedName>
</protein>
<dbReference type="InterPro" id="IPR013783">
    <property type="entry name" value="Ig-like_fold"/>
</dbReference>
<dbReference type="RefSeq" id="WP_109236652.1">
    <property type="nucleotide sequence ID" value="NZ_BMXZ01000004.1"/>
</dbReference>
<keyword evidence="2" id="KW-1185">Reference proteome</keyword>
<evidence type="ECO:0000313" key="2">
    <source>
        <dbReference type="Proteomes" id="UP000244948"/>
    </source>
</evidence>
<proteinExistence type="predicted"/>
<dbReference type="EMBL" id="QEWR01000004">
    <property type="protein sequence ID" value="PWD82714.1"/>
    <property type="molecule type" value="Genomic_DNA"/>
</dbReference>
<evidence type="ECO:0008006" key="3">
    <source>
        <dbReference type="Google" id="ProtNLM"/>
    </source>
</evidence>
<organism evidence="1 2">
    <name type="scientific">Ignatzschineria indica</name>
    <dbReference type="NCBI Taxonomy" id="472583"/>
    <lineage>
        <taxon>Bacteria</taxon>
        <taxon>Pseudomonadati</taxon>
        <taxon>Pseudomonadota</taxon>
        <taxon>Gammaproteobacteria</taxon>
        <taxon>Cardiobacteriales</taxon>
        <taxon>Ignatzschineriaceae</taxon>
        <taxon>Ignatzschineria</taxon>
    </lineage>
</organism>
<sequence length="378" mass="42604">MNFYQKQRRWEVIRPGVANVSHYIYHDINREGNYDLNAKPMMIVAVKMTRPDGSYRIRRSNINGFVNFINTIVDQSNSEVYNQIDVREPGEYTFEVQVPDGWYVTSGNAIQKITYVEAPNTRPGIICLETPTPVGLAQRVIVSGKVFKRVGGDLEKVVDQEVIVRAIFENGLSEKVELKDGRYSFDVGNYKGTMTLFFESDFGECARMIDVGIYPINLSATILGEASRDLQKSDVTVVDFEDITVAPIQKVPNGIAGVNWHNLIVCDNKLYNGEGYNNGCIDGSYVGYNTSGYPVTIELEEGFDFYGAYFSVAWLSSAEGETLSVEVWRGDQHVTKEEFTLSALGPFWLDAKWANVTKIVLSTKHYWQFVVDHIKIGV</sequence>
<gene>
    <name evidence="1" type="ORF">DC082_08865</name>
</gene>
<accession>A0A2U2AJ75</accession>
<dbReference type="Gene3D" id="2.60.40.10">
    <property type="entry name" value="Immunoglobulins"/>
    <property type="match status" value="1"/>
</dbReference>
<dbReference type="Proteomes" id="UP000244948">
    <property type="component" value="Unassembled WGS sequence"/>
</dbReference>
<name>A0A2U2AJ75_9GAMM</name>